<name>A0A7D5GIP0_9EURY</name>
<sequence length="211" mass="22528">MVRNNHSKTRRNVIRSVAGIGGLSVVPLAASRARAAESQEETRYYEIADDGDLVYVGPNQGRNNYLASAVDGFNEAKDSGEIRFEERDDRVNIIPVDSSDSVSILGCKGKDDYETKLHWQGLRHIFWFDDCTSTELRNKLAGGAILSEVVAVVANAAPGVGQGAAAVAAVAGILMGGGAGLITANNEGSGIKLWFHGPNIADIDVYEIRPQ</sequence>
<keyword evidence="2" id="KW-1185">Reference proteome</keyword>
<dbReference type="GeneID" id="56034378"/>
<evidence type="ECO:0000313" key="2">
    <source>
        <dbReference type="Proteomes" id="UP000509241"/>
    </source>
</evidence>
<dbReference type="EMBL" id="CP058601">
    <property type="protein sequence ID" value="QLG49847.1"/>
    <property type="molecule type" value="Genomic_DNA"/>
</dbReference>
<accession>A0A7D5GIP0</accession>
<dbReference type="InterPro" id="IPR006311">
    <property type="entry name" value="TAT_signal"/>
</dbReference>
<dbReference type="Proteomes" id="UP000509241">
    <property type="component" value="Chromosome"/>
</dbReference>
<reference evidence="1 2" key="1">
    <citation type="submission" date="2020-07" db="EMBL/GenBank/DDBJ databases">
        <authorList>
            <person name="Cui H."/>
        </authorList>
    </citation>
    <scope>NUCLEOTIDE SEQUENCE [LARGE SCALE GENOMIC DNA]</scope>
    <source>
        <strain evidence="1 2">YPL8</strain>
    </source>
</reference>
<dbReference type="PROSITE" id="PS51318">
    <property type="entry name" value="TAT"/>
    <property type="match status" value="1"/>
</dbReference>
<protein>
    <submittedName>
        <fullName evidence="1">Uncharacterized protein</fullName>
    </submittedName>
</protein>
<dbReference type="AlphaFoldDB" id="A0A7D5GIP0"/>
<organism evidence="1 2">
    <name type="scientific">Natrinema halophilum</name>
    <dbReference type="NCBI Taxonomy" id="1699371"/>
    <lineage>
        <taxon>Archaea</taxon>
        <taxon>Methanobacteriati</taxon>
        <taxon>Methanobacteriota</taxon>
        <taxon>Stenosarchaea group</taxon>
        <taxon>Halobacteria</taxon>
        <taxon>Halobacteriales</taxon>
        <taxon>Natrialbaceae</taxon>
        <taxon>Natrinema</taxon>
    </lineage>
</organism>
<proteinExistence type="predicted"/>
<dbReference type="RefSeq" id="WP_179261786.1">
    <property type="nucleotide sequence ID" value="NZ_CP058601.1"/>
</dbReference>
<gene>
    <name evidence="1" type="ORF">HYG82_13765</name>
</gene>
<dbReference type="KEGG" id="haly:HYG82_13765"/>
<evidence type="ECO:0000313" key="1">
    <source>
        <dbReference type="EMBL" id="QLG49847.1"/>
    </source>
</evidence>